<name>U2LSN5_9FIRM</name>
<dbReference type="HOGENOM" id="CLU_3296010_0_0_9"/>
<reference evidence="1 2" key="1">
    <citation type="submission" date="2013-07" db="EMBL/GenBank/DDBJ databases">
        <authorList>
            <person name="Weinstock G."/>
            <person name="Sodergren E."/>
            <person name="Wylie T."/>
            <person name="Fulton L."/>
            <person name="Fulton R."/>
            <person name="Fronick C."/>
            <person name="O'Laughlin M."/>
            <person name="Godfrey J."/>
            <person name="Miner T."/>
            <person name="Herter B."/>
            <person name="Appelbaum E."/>
            <person name="Cordes M."/>
            <person name="Lek S."/>
            <person name="Wollam A."/>
            <person name="Pepin K.H."/>
            <person name="Palsikar V.B."/>
            <person name="Mitreva M."/>
            <person name="Wilson R.K."/>
        </authorList>
    </citation>
    <scope>NUCLEOTIDE SEQUENCE [LARGE SCALE GENOMIC DNA]</scope>
    <source>
        <strain evidence="1 2">ATCC 27760</strain>
    </source>
</reference>
<sequence length="40" mass="4553">MQSSDNKKRTILSLFYCRQAGVMKQTTTRTPILPVFAFCA</sequence>
<comment type="caution">
    <text evidence="1">The sequence shown here is derived from an EMBL/GenBank/DDBJ whole genome shotgun (WGS) entry which is preliminary data.</text>
</comment>
<evidence type="ECO:0000313" key="2">
    <source>
        <dbReference type="Proteomes" id="UP000016662"/>
    </source>
</evidence>
<dbReference type="AlphaFoldDB" id="U2LSN5"/>
<protein>
    <submittedName>
        <fullName evidence="1">Uncharacterized protein</fullName>
    </submittedName>
</protein>
<dbReference type="Proteomes" id="UP000016662">
    <property type="component" value="Unassembled WGS sequence"/>
</dbReference>
<keyword evidence="2" id="KW-1185">Reference proteome</keyword>
<dbReference type="EMBL" id="AWVF01000366">
    <property type="protein sequence ID" value="ERJ90123.1"/>
    <property type="molecule type" value="Genomic_DNA"/>
</dbReference>
<organism evidence="1 2">
    <name type="scientific">Ruminococcus callidus ATCC 27760</name>
    <dbReference type="NCBI Taxonomy" id="411473"/>
    <lineage>
        <taxon>Bacteria</taxon>
        <taxon>Bacillati</taxon>
        <taxon>Bacillota</taxon>
        <taxon>Clostridia</taxon>
        <taxon>Eubacteriales</taxon>
        <taxon>Oscillospiraceae</taxon>
        <taxon>Ruminococcus</taxon>
    </lineage>
</organism>
<accession>U2LSN5</accession>
<proteinExistence type="predicted"/>
<evidence type="ECO:0000313" key="1">
    <source>
        <dbReference type="EMBL" id="ERJ90123.1"/>
    </source>
</evidence>
<gene>
    <name evidence="1" type="ORF">RUMCAL_02860</name>
</gene>